<keyword evidence="1" id="KW-0812">Transmembrane</keyword>
<keyword evidence="1" id="KW-1133">Transmembrane helix</keyword>
<dbReference type="AlphaFoldDB" id="A0A345UIF7"/>
<proteinExistence type="predicted"/>
<dbReference type="Proteomes" id="UP000254808">
    <property type="component" value="Chromosome"/>
</dbReference>
<protein>
    <submittedName>
        <fullName evidence="2">Uncharacterized protein</fullName>
    </submittedName>
</protein>
<keyword evidence="1" id="KW-0472">Membrane</keyword>
<organism evidence="2 3">
    <name type="scientific">Cyclonatronum proteinivorum</name>
    <dbReference type="NCBI Taxonomy" id="1457365"/>
    <lineage>
        <taxon>Bacteria</taxon>
        <taxon>Pseudomonadati</taxon>
        <taxon>Balneolota</taxon>
        <taxon>Balneolia</taxon>
        <taxon>Balneolales</taxon>
        <taxon>Cyclonatronaceae</taxon>
        <taxon>Cyclonatronum</taxon>
    </lineage>
</organism>
<evidence type="ECO:0000313" key="2">
    <source>
        <dbReference type="EMBL" id="AXJ00259.1"/>
    </source>
</evidence>
<feature type="transmembrane region" description="Helical" evidence="1">
    <location>
        <begin position="188"/>
        <end position="209"/>
    </location>
</feature>
<keyword evidence="3" id="KW-1185">Reference proteome</keyword>
<evidence type="ECO:0000313" key="3">
    <source>
        <dbReference type="Proteomes" id="UP000254808"/>
    </source>
</evidence>
<name>A0A345UIF7_9BACT</name>
<dbReference type="EMBL" id="CP027806">
    <property type="protein sequence ID" value="AXJ00259.1"/>
    <property type="molecule type" value="Genomic_DNA"/>
</dbReference>
<dbReference type="KEGG" id="cprv:CYPRO_0984"/>
<accession>A0A345UIF7</accession>
<sequence>MFPCGRFRDDGFFVEFTGLIPQTPSSRKCCGTRLINLHETSRSIIRDLPSRTCRDAGADLRCRFRKVRHSVLGGGTAHMVAGRSWQIPDNAGCFWGGFLFRCGRFRDDGFFVEFTGQIHPVIPEMLRHRAFQPARNLAQHYPGSARRELPRCNIRVVMPVPQSPAQRLAGELHTWSQGEVGRFRITPAVFGVVFCFAVGVSGMTGSLLIPSELQPRGV</sequence>
<gene>
    <name evidence="2" type="ORF">CYPRO_0984</name>
</gene>
<reference evidence="2 3" key="1">
    <citation type="submission" date="2018-03" db="EMBL/GenBank/DDBJ databases">
        <title>Phenotypic and genomic properties of Cyclonatronum proteinivorum gen. nov., sp. nov., a haloalkaliphilic bacteroidete from soda lakes possessing Na+-translocating rhodopsin.</title>
        <authorList>
            <person name="Toshchakov S.V."/>
            <person name="Korzhenkov A."/>
            <person name="Samarov N.I."/>
            <person name="Kublanov I.V."/>
            <person name="Muntyan M.S."/>
            <person name="Sorokin D.Y."/>
        </authorList>
    </citation>
    <scope>NUCLEOTIDE SEQUENCE [LARGE SCALE GENOMIC DNA]</scope>
    <source>
        <strain evidence="2 3">Omega</strain>
    </source>
</reference>
<evidence type="ECO:0000256" key="1">
    <source>
        <dbReference type="SAM" id="Phobius"/>
    </source>
</evidence>